<feature type="compositionally biased region" description="Low complexity" evidence="1">
    <location>
        <begin position="95"/>
        <end position="110"/>
    </location>
</feature>
<dbReference type="GeneID" id="6007561"/>
<dbReference type="VEuPathDB" id="FungiDB:CC1G_03991"/>
<evidence type="ECO:0000256" key="1">
    <source>
        <dbReference type="SAM" id="MobiDB-lite"/>
    </source>
</evidence>
<dbReference type="Proteomes" id="UP000001861">
    <property type="component" value="Unassembled WGS sequence"/>
</dbReference>
<evidence type="ECO:0000313" key="3">
    <source>
        <dbReference type="Proteomes" id="UP000001861"/>
    </source>
</evidence>
<reference evidence="2 3" key="1">
    <citation type="journal article" date="2010" name="Proc. Natl. Acad. Sci. U.S.A.">
        <title>Insights into evolution of multicellular fungi from the assembled chromosomes of the mushroom Coprinopsis cinerea (Coprinus cinereus).</title>
        <authorList>
            <person name="Stajich J.E."/>
            <person name="Wilke S.K."/>
            <person name="Ahren D."/>
            <person name="Au C.H."/>
            <person name="Birren B.W."/>
            <person name="Borodovsky M."/>
            <person name="Burns C."/>
            <person name="Canback B."/>
            <person name="Casselton L.A."/>
            <person name="Cheng C.K."/>
            <person name="Deng J."/>
            <person name="Dietrich F.S."/>
            <person name="Fargo D.C."/>
            <person name="Farman M.L."/>
            <person name="Gathman A.C."/>
            <person name="Goldberg J."/>
            <person name="Guigo R."/>
            <person name="Hoegger P.J."/>
            <person name="Hooker J.B."/>
            <person name="Huggins A."/>
            <person name="James T.Y."/>
            <person name="Kamada T."/>
            <person name="Kilaru S."/>
            <person name="Kodira C."/>
            <person name="Kues U."/>
            <person name="Kupfer D."/>
            <person name="Kwan H.S."/>
            <person name="Lomsadze A."/>
            <person name="Li W."/>
            <person name="Lilly W.W."/>
            <person name="Ma L.J."/>
            <person name="Mackey A.J."/>
            <person name="Manning G."/>
            <person name="Martin F."/>
            <person name="Muraguchi H."/>
            <person name="Natvig D.O."/>
            <person name="Palmerini H."/>
            <person name="Ramesh M.A."/>
            <person name="Rehmeyer C.J."/>
            <person name="Roe B.A."/>
            <person name="Shenoy N."/>
            <person name="Stanke M."/>
            <person name="Ter-Hovhannisyan V."/>
            <person name="Tunlid A."/>
            <person name="Velagapudi R."/>
            <person name="Vision T.J."/>
            <person name="Zeng Q."/>
            <person name="Zolan M.E."/>
            <person name="Pukkila P.J."/>
        </authorList>
    </citation>
    <scope>NUCLEOTIDE SEQUENCE [LARGE SCALE GENOMIC DNA]</scope>
    <source>
        <strain evidence="3">Okayama-7 / 130 / ATCC MYA-4618 / FGSC 9003</strain>
    </source>
</reference>
<dbReference type="KEGG" id="cci:CC1G_03991"/>
<gene>
    <name evidence="2" type="ORF">CC1G_03991</name>
</gene>
<proteinExistence type="predicted"/>
<keyword evidence="3" id="KW-1185">Reference proteome</keyword>
<accession>A8N8E4</accession>
<feature type="region of interest" description="Disordered" evidence="1">
    <location>
        <begin position="87"/>
        <end position="112"/>
    </location>
</feature>
<dbReference type="EMBL" id="AACS02000007">
    <property type="protein sequence ID" value="EAU90722.1"/>
    <property type="molecule type" value="Genomic_DNA"/>
</dbReference>
<dbReference type="InParanoid" id="A8N8E4"/>
<protein>
    <submittedName>
        <fullName evidence="2">Uncharacterized protein</fullName>
    </submittedName>
</protein>
<name>A8N8E4_COPC7</name>
<dbReference type="OMA" id="NWARHAP"/>
<dbReference type="AlphaFoldDB" id="A8N8E4"/>
<comment type="caution">
    <text evidence="2">The sequence shown here is derived from an EMBL/GenBank/DDBJ whole genome shotgun (WGS) entry which is preliminary data.</text>
</comment>
<dbReference type="STRING" id="240176.A8N8E4"/>
<organism evidence="2 3">
    <name type="scientific">Coprinopsis cinerea (strain Okayama-7 / 130 / ATCC MYA-4618 / FGSC 9003)</name>
    <name type="common">Inky cap fungus</name>
    <name type="synonym">Hormographiella aspergillata</name>
    <dbReference type="NCBI Taxonomy" id="240176"/>
    <lineage>
        <taxon>Eukaryota</taxon>
        <taxon>Fungi</taxon>
        <taxon>Dikarya</taxon>
        <taxon>Basidiomycota</taxon>
        <taxon>Agaricomycotina</taxon>
        <taxon>Agaricomycetes</taxon>
        <taxon>Agaricomycetidae</taxon>
        <taxon>Agaricales</taxon>
        <taxon>Agaricineae</taxon>
        <taxon>Psathyrellaceae</taxon>
        <taxon>Coprinopsis</taxon>
    </lineage>
</organism>
<dbReference type="eggNOG" id="ENOG502SWK5">
    <property type="taxonomic scope" value="Eukaryota"/>
</dbReference>
<dbReference type="RefSeq" id="XP_001831100.1">
    <property type="nucleotide sequence ID" value="XM_001831048.2"/>
</dbReference>
<dbReference type="OrthoDB" id="3256367at2759"/>
<sequence length="372" mass="42145">MDQCPPEIWIRIFSLACTDDGTTGRSLSLVSGAFNTLSKPFKYQSIALTRSKRVLSFNAQLDRLPSDDRRVKYLFVHCPHVFLDNDDDGDDDYEGSSSSGSGSTGSYDDSAYQSDYQASSPRLLSELNDLATEAHEARQNREDEDFDMADSTSSVAFREQLSQADDIVSKSLFDLLQKISPTLELLSLYYVSCQGRLIEEMIPPLPHLRELCLFRRFSDELAIEPETEDRASMLFPVLERLHLSGYLEERPTRIGETVADLAPSLRVLRIPKHSYNPIHLPPQPIRFGPLIEVVILEPPPINSQFPNESFLPTNITQESLSMTADDPMGLADPRVRVVMMHPSPHEDRYHPEVWKRDWLRRVEGGEGCWTVA</sequence>
<evidence type="ECO:0000313" key="2">
    <source>
        <dbReference type="EMBL" id="EAU90722.1"/>
    </source>
</evidence>